<feature type="region of interest" description="Disordered" evidence="1">
    <location>
        <begin position="120"/>
        <end position="158"/>
    </location>
</feature>
<name>A0A5C6CY18_9BACT</name>
<gene>
    <name evidence="3" type="ORF">Pla144_17640</name>
</gene>
<evidence type="ECO:0008006" key="5">
    <source>
        <dbReference type="Google" id="ProtNLM"/>
    </source>
</evidence>
<feature type="region of interest" description="Disordered" evidence="1">
    <location>
        <begin position="24"/>
        <end position="49"/>
    </location>
</feature>
<feature type="chain" id="PRO_5023069713" description="DUF4398 domain-containing protein" evidence="2">
    <location>
        <begin position="25"/>
        <end position="158"/>
    </location>
</feature>
<sequence precursor="true">MFIQKTLRISIALVVLAMCSTATTQQQGDDSGDSVSPAPRNSPSENMPEDNLSIAYARTCLRLAKAELAEAREQNRLVNKSVADYDIKRMLLQVRFAEQNLSHLEQGADFNLQRCGFGEDTSCSSPKPLAAENDAPSASSPVAKVSEVGFTSAPKRSL</sequence>
<organism evidence="3 4">
    <name type="scientific">Bythopirellula polymerisocia</name>
    <dbReference type="NCBI Taxonomy" id="2528003"/>
    <lineage>
        <taxon>Bacteria</taxon>
        <taxon>Pseudomonadati</taxon>
        <taxon>Planctomycetota</taxon>
        <taxon>Planctomycetia</taxon>
        <taxon>Pirellulales</taxon>
        <taxon>Lacipirellulaceae</taxon>
        <taxon>Bythopirellula</taxon>
    </lineage>
</organism>
<comment type="caution">
    <text evidence="3">The sequence shown here is derived from an EMBL/GenBank/DDBJ whole genome shotgun (WGS) entry which is preliminary data.</text>
</comment>
<dbReference type="AlphaFoldDB" id="A0A5C6CY18"/>
<feature type="signal peptide" evidence="2">
    <location>
        <begin position="1"/>
        <end position="24"/>
    </location>
</feature>
<dbReference type="RefSeq" id="WP_146449989.1">
    <property type="nucleotide sequence ID" value="NZ_SJPS01000002.1"/>
</dbReference>
<dbReference type="Proteomes" id="UP000318437">
    <property type="component" value="Unassembled WGS sequence"/>
</dbReference>
<keyword evidence="2" id="KW-0732">Signal</keyword>
<evidence type="ECO:0000256" key="1">
    <source>
        <dbReference type="SAM" id="MobiDB-lite"/>
    </source>
</evidence>
<proteinExistence type="predicted"/>
<evidence type="ECO:0000313" key="4">
    <source>
        <dbReference type="Proteomes" id="UP000318437"/>
    </source>
</evidence>
<reference evidence="3 4" key="1">
    <citation type="submission" date="2019-02" db="EMBL/GenBank/DDBJ databases">
        <title>Deep-cultivation of Planctomycetes and their phenomic and genomic characterization uncovers novel biology.</title>
        <authorList>
            <person name="Wiegand S."/>
            <person name="Jogler M."/>
            <person name="Boedeker C."/>
            <person name="Pinto D."/>
            <person name="Vollmers J."/>
            <person name="Rivas-Marin E."/>
            <person name="Kohn T."/>
            <person name="Peeters S.H."/>
            <person name="Heuer A."/>
            <person name="Rast P."/>
            <person name="Oberbeckmann S."/>
            <person name="Bunk B."/>
            <person name="Jeske O."/>
            <person name="Meyerdierks A."/>
            <person name="Storesund J.E."/>
            <person name="Kallscheuer N."/>
            <person name="Luecker S."/>
            <person name="Lage O.M."/>
            <person name="Pohl T."/>
            <person name="Merkel B.J."/>
            <person name="Hornburger P."/>
            <person name="Mueller R.-W."/>
            <person name="Bruemmer F."/>
            <person name="Labrenz M."/>
            <person name="Spormann A.M."/>
            <person name="Op Den Camp H."/>
            <person name="Overmann J."/>
            <person name="Amann R."/>
            <person name="Jetten M.S.M."/>
            <person name="Mascher T."/>
            <person name="Medema M.H."/>
            <person name="Devos D.P."/>
            <person name="Kaster A.-K."/>
            <person name="Ovreas L."/>
            <person name="Rohde M."/>
            <person name="Galperin M.Y."/>
            <person name="Jogler C."/>
        </authorList>
    </citation>
    <scope>NUCLEOTIDE SEQUENCE [LARGE SCALE GENOMIC DNA]</scope>
    <source>
        <strain evidence="3 4">Pla144</strain>
    </source>
</reference>
<accession>A0A5C6CY18</accession>
<dbReference type="EMBL" id="SJPS01000002">
    <property type="protein sequence ID" value="TWU28474.1"/>
    <property type="molecule type" value="Genomic_DNA"/>
</dbReference>
<keyword evidence="4" id="KW-1185">Reference proteome</keyword>
<evidence type="ECO:0000256" key="2">
    <source>
        <dbReference type="SAM" id="SignalP"/>
    </source>
</evidence>
<evidence type="ECO:0000313" key="3">
    <source>
        <dbReference type="EMBL" id="TWU28474.1"/>
    </source>
</evidence>
<protein>
    <recommendedName>
        <fullName evidence="5">DUF4398 domain-containing protein</fullName>
    </recommendedName>
</protein>
<feature type="compositionally biased region" description="Low complexity" evidence="1">
    <location>
        <begin position="135"/>
        <end position="146"/>
    </location>
</feature>